<proteinExistence type="predicted"/>
<evidence type="ECO:0000313" key="1">
    <source>
        <dbReference type="EMBL" id="WNL50220.1"/>
    </source>
</evidence>
<sequence length="60" mass="6830">MECSIFVPQILHEETKECSGVLFATKNDCFVCKCERVAIPFFGKKESFPVVKDLVNTMNK</sequence>
<organism evidence="1">
    <name type="scientific">Marseillevirus sp</name>
    <dbReference type="NCBI Taxonomy" id="2809551"/>
    <lineage>
        <taxon>Viruses</taxon>
        <taxon>Varidnaviria</taxon>
        <taxon>Bamfordvirae</taxon>
        <taxon>Nucleocytoviricota</taxon>
        <taxon>Megaviricetes</taxon>
        <taxon>Pimascovirales</taxon>
        <taxon>Pimascovirales incertae sedis</taxon>
        <taxon>Marseilleviridae</taxon>
        <taxon>Marseillevirus</taxon>
    </lineage>
</organism>
<accession>A0AA96J3M1</accession>
<dbReference type="EMBL" id="OR343189">
    <property type="protein sequence ID" value="WNL50220.1"/>
    <property type="molecule type" value="Genomic_DNA"/>
</dbReference>
<reference evidence="1" key="1">
    <citation type="submission" date="2023-07" db="EMBL/GenBank/DDBJ databases">
        <authorList>
            <person name="Xia Y."/>
        </authorList>
    </citation>
    <scope>NUCLEOTIDE SEQUENCE</scope>
    <source>
        <strain evidence="1">E</strain>
    </source>
</reference>
<name>A0AA96J3M1_9VIRU</name>
<protein>
    <submittedName>
        <fullName evidence="1">Uncharacterized protein</fullName>
    </submittedName>
</protein>
<gene>
    <name evidence="1" type="ORF">MarDSR_181</name>
</gene>